<evidence type="ECO:0000313" key="3">
    <source>
        <dbReference type="Proteomes" id="UP000663850"/>
    </source>
</evidence>
<dbReference type="PANTHER" id="PTHR44329">
    <property type="entry name" value="SERINE/THREONINE-PROTEIN KINASE TNNI3K-RELATED"/>
    <property type="match status" value="1"/>
</dbReference>
<feature type="domain" description="Protein kinase" evidence="1">
    <location>
        <begin position="5"/>
        <end position="199"/>
    </location>
</feature>
<dbReference type="GO" id="GO:0005524">
    <property type="term" value="F:ATP binding"/>
    <property type="evidence" value="ECO:0007669"/>
    <property type="project" value="InterPro"/>
</dbReference>
<dbReference type="InterPro" id="IPR051681">
    <property type="entry name" value="Ser/Thr_Kinases-Pseudokinases"/>
</dbReference>
<dbReference type="Pfam" id="PF07714">
    <property type="entry name" value="PK_Tyr_Ser-Thr"/>
    <property type="match status" value="1"/>
</dbReference>
<accession>A0A8H3HAN0</accession>
<dbReference type="Proteomes" id="UP000663850">
    <property type="component" value="Unassembled WGS sequence"/>
</dbReference>
<proteinExistence type="predicted"/>
<dbReference type="AlphaFoldDB" id="A0A8H3HAN0"/>
<dbReference type="InterPro" id="IPR001245">
    <property type="entry name" value="Ser-Thr/Tyr_kinase_cat_dom"/>
</dbReference>
<reference evidence="2" key="1">
    <citation type="submission" date="2021-01" db="EMBL/GenBank/DDBJ databases">
        <authorList>
            <person name="Kaushik A."/>
        </authorList>
    </citation>
    <scope>NUCLEOTIDE SEQUENCE</scope>
    <source>
        <strain evidence="2">Type strain: AG8-Rh-89/</strain>
    </source>
</reference>
<comment type="caution">
    <text evidence="2">The sequence shown here is derived from an EMBL/GenBank/DDBJ whole genome shotgun (WGS) entry which is preliminary data.</text>
</comment>
<sequence>MDASQDAARIVAGGGFGDIWMGQLNNGKTVAIKAWRTNALEQTRSKTLKRTARELYYWSRMEHNNIHRLMGVIIFRDEYLGMVSEWMENGDLHKYLRHHPNADRYHLCIDVASGLKYMHGQNTDLVWKVHGDLKAANILVTPDGIARLSDFDFSVMSEASNLVFTASSNTRSGSIRWVAPEMLDDEVPKRTKESDVQYL</sequence>
<protein>
    <recommendedName>
        <fullName evidence="1">Protein kinase domain-containing protein</fullName>
    </recommendedName>
</protein>
<dbReference type="InterPro" id="IPR011009">
    <property type="entry name" value="Kinase-like_dom_sf"/>
</dbReference>
<evidence type="ECO:0000259" key="1">
    <source>
        <dbReference type="PROSITE" id="PS50011"/>
    </source>
</evidence>
<gene>
    <name evidence="2" type="ORF">RDB_LOCUS86364</name>
</gene>
<dbReference type="Gene3D" id="1.10.510.10">
    <property type="entry name" value="Transferase(Phosphotransferase) domain 1"/>
    <property type="match status" value="1"/>
</dbReference>
<evidence type="ECO:0000313" key="2">
    <source>
        <dbReference type="EMBL" id="CAE6492473.1"/>
    </source>
</evidence>
<dbReference type="PROSITE" id="PS50011">
    <property type="entry name" value="PROTEIN_KINASE_DOM"/>
    <property type="match status" value="1"/>
</dbReference>
<dbReference type="SUPFAM" id="SSF56112">
    <property type="entry name" value="Protein kinase-like (PK-like)"/>
    <property type="match status" value="1"/>
</dbReference>
<dbReference type="InterPro" id="IPR000719">
    <property type="entry name" value="Prot_kinase_dom"/>
</dbReference>
<name>A0A8H3HAN0_9AGAM</name>
<dbReference type="GO" id="GO:0004674">
    <property type="term" value="F:protein serine/threonine kinase activity"/>
    <property type="evidence" value="ECO:0007669"/>
    <property type="project" value="TreeGrafter"/>
</dbReference>
<dbReference type="SMART" id="SM00220">
    <property type="entry name" value="S_TKc"/>
    <property type="match status" value="1"/>
</dbReference>
<organism evidence="2 3">
    <name type="scientific">Rhizoctonia solani</name>
    <dbReference type="NCBI Taxonomy" id="456999"/>
    <lineage>
        <taxon>Eukaryota</taxon>
        <taxon>Fungi</taxon>
        <taxon>Dikarya</taxon>
        <taxon>Basidiomycota</taxon>
        <taxon>Agaricomycotina</taxon>
        <taxon>Agaricomycetes</taxon>
        <taxon>Cantharellales</taxon>
        <taxon>Ceratobasidiaceae</taxon>
        <taxon>Rhizoctonia</taxon>
    </lineage>
</organism>
<dbReference type="PANTHER" id="PTHR44329:SF214">
    <property type="entry name" value="PROTEIN KINASE DOMAIN-CONTAINING PROTEIN"/>
    <property type="match status" value="1"/>
</dbReference>
<dbReference type="EMBL" id="CAJMWZ010004570">
    <property type="protein sequence ID" value="CAE6492473.1"/>
    <property type="molecule type" value="Genomic_DNA"/>
</dbReference>